<dbReference type="PANTHER" id="PTHR43135">
    <property type="entry name" value="ALPHA-D-RIBOSE 1-METHYLPHOSPHONATE 5-TRIPHOSPHATE DIPHOSPHATASE"/>
    <property type="match status" value="1"/>
</dbReference>
<dbReference type="PANTHER" id="PTHR43135:SF3">
    <property type="entry name" value="ALPHA-D-RIBOSE 1-METHYLPHOSPHONATE 5-TRIPHOSPHATE DIPHOSPHATASE"/>
    <property type="match status" value="1"/>
</dbReference>
<reference evidence="3 4" key="1">
    <citation type="submission" date="2018-05" db="EMBL/GenBank/DDBJ databases">
        <title>Evolution of GPA BGCs.</title>
        <authorList>
            <person name="Waglechner N."/>
            <person name="Wright G.D."/>
        </authorList>
    </citation>
    <scope>NUCLEOTIDE SEQUENCE [LARGE SCALE GENOMIC DNA]</scope>
    <source>
        <strain evidence="3 4">A82846</strain>
    </source>
</reference>
<sequence length="604" mass="65065">MVVERAEPDVGGVGDVLDARLRRRGAGQHRARRVDQLSAGPRLAAVKPGSGGTHVSDDIISSVINDQADAPSGKSSRRSFLKTAGIGAVCVGAGAAAGPVYSAVTSSPVPPRVEIPRAQPLRIDGVTVVDPRDGSAAPNMSVLVRNGRIVSVAAAGSIAADRDVRIVDGAGRFVVPGYNNMHSHALQAQRPALMLAAMLAEGVTGMRQMLGTPELLRYRADHRLPLTQYAPALLSMPGDLLLPFNVGSADAAREEIDRQWEQGADFVKVILIERDAFFAAVQAAHAKGMRIAGHLPPSVDIIEASKAGYDSIEHLGTGNNVWIACSTDADRLRTEQDTSLPVPGWVARLPFAEDIFAARMAKQLINPAAFADPDNVALLRRALDTYDERKAREMGRTFAANGTWQSPTLVRLRTQYLADAPEYQTDPQLRLMSEQARKDYDEVLGIFTALPAEIRATYRRAYDMSLALLKIWHEEGVPIMTATDGMGSVPGQRLQLEFREMAKAGLRPRDILRAATAAPAEYLGRTDTMGRVAVGMDADFLLLDSDPLADVANLAHISAVVRSGHLHTSRELAETVERLRNDPDPAASTAFHSVHNSFDPCCGR</sequence>
<dbReference type="Gene3D" id="3.20.20.140">
    <property type="entry name" value="Metal-dependent hydrolases"/>
    <property type="match status" value="2"/>
</dbReference>
<name>A0A428Z0R1_KIBAR</name>
<dbReference type="OrthoDB" id="3189065at2"/>
<dbReference type="InterPro" id="IPR011059">
    <property type="entry name" value="Metal-dep_hydrolase_composite"/>
</dbReference>
<feature type="domain" description="Amidohydrolase-related" evidence="2">
    <location>
        <begin position="464"/>
        <end position="565"/>
    </location>
</feature>
<evidence type="ECO:0000256" key="1">
    <source>
        <dbReference type="SAM" id="MobiDB-lite"/>
    </source>
</evidence>
<organism evidence="3 4">
    <name type="scientific">Kibdelosporangium aridum</name>
    <dbReference type="NCBI Taxonomy" id="2030"/>
    <lineage>
        <taxon>Bacteria</taxon>
        <taxon>Bacillati</taxon>
        <taxon>Actinomycetota</taxon>
        <taxon>Actinomycetes</taxon>
        <taxon>Pseudonocardiales</taxon>
        <taxon>Pseudonocardiaceae</taxon>
        <taxon>Kibdelosporangium</taxon>
    </lineage>
</organism>
<dbReference type="AlphaFoldDB" id="A0A428Z0R1"/>
<dbReference type="InterPro" id="IPR051781">
    <property type="entry name" value="Metallo-dep_Hydrolase"/>
</dbReference>
<dbReference type="Pfam" id="PF01979">
    <property type="entry name" value="Amidohydro_1"/>
    <property type="match status" value="1"/>
</dbReference>
<dbReference type="InterPro" id="IPR032466">
    <property type="entry name" value="Metal_Hydrolase"/>
</dbReference>
<evidence type="ECO:0000313" key="4">
    <source>
        <dbReference type="Proteomes" id="UP000287547"/>
    </source>
</evidence>
<dbReference type="SUPFAM" id="SSF51556">
    <property type="entry name" value="Metallo-dependent hydrolases"/>
    <property type="match status" value="1"/>
</dbReference>
<dbReference type="EMBL" id="QHKI01000039">
    <property type="protein sequence ID" value="RSM77809.1"/>
    <property type="molecule type" value="Genomic_DNA"/>
</dbReference>
<gene>
    <name evidence="3" type="ORF">DMH04_34385</name>
</gene>
<evidence type="ECO:0000259" key="2">
    <source>
        <dbReference type="Pfam" id="PF01979"/>
    </source>
</evidence>
<protein>
    <recommendedName>
        <fullName evidence="2">Amidohydrolase-related domain-containing protein</fullName>
    </recommendedName>
</protein>
<evidence type="ECO:0000313" key="3">
    <source>
        <dbReference type="EMBL" id="RSM77809.1"/>
    </source>
</evidence>
<proteinExistence type="predicted"/>
<dbReference type="SUPFAM" id="SSF51338">
    <property type="entry name" value="Composite domain of metallo-dependent hydrolases"/>
    <property type="match status" value="1"/>
</dbReference>
<dbReference type="NCBIfam" id="TIGR01409">
    <property type="entry name" value="TAT_signal_seq"/>
    <property type="match status" value="1"/>
</dbReference>
<feature type="region of interest" description="Disordered" evidence="1">
    <location>
        <begin position="24"/>
        <end position="55"/>
    </location>
</feature>
<dbReference type="GO" id="GO:0016810">
    <property type="term" value="F:hydrolase activity, acting on carbon-nitrogen (but not peptide) bonds"/>
    <property type="evidence" value="ECO:0007669"/>
    <property type="project" value="InterPro"/>
</dbReference>
<dbReference type="Gene3D" id="2.30.40.10">
    <property type="entry name" value="Urease, subunit C, domain 1"/>
    <property type="match status" value="2"/>
</dbReference>
<dbReference type="Proteomes" id="UP000287547">
    <property type="component" value="Unassembled WGS sequence"/>
</dbReference>
<comment type="caution">
    <text evidence="3">The sequence shown here is derived from an EMBL/GenBank/DDBJ whole genome shotgun (WGS) entry which is preliminary data.</text>
</comment>
<dbReference type="Gene3D" id="3.40.50.10910">
    <property type="entry name" value="Amidohydrolase"/>
    <property type="match status" value="1"/>
</dbReference>
<dbReference type="InterPro" id="IPR019546">
    <property type="entry name" value="TAT_signal_bac_arc"/>
</dbReference>
<accession>A0A428Z0R1</accession>
<dbReference type="InterPro" id="IPR006680">
    <property type="entry name" value="Amidohydro-rel"/>
</dbReference>